<reference evidence="2" key="1">
    <citation type="submission" date="2023-07" db="EMBL/GenBank/DDBJ databases">
        <authorList>
            <person name="Haufschild T."/>
            <person name="Kallscheuer N."/>
            <person name="Hammer J."/>
            <person name="Kohn T."/>
            <person name="Kabuu M."/>
            <person name="Jogler M."/>
            <person name="Wohfarth N."/>
            <person name="Heuer A."/>
            <person name="Rohde M."/>
            <person name="van Teeseling M.C.F."/>
            <person name="Jogler C."/>
        </authorList>
    </citation>
    <scope>NUCLEOTIDE SEQUENCE</scope>
    <source>
        <strain evidence="1">Strain 138</strain>
        <strain evidence="2">Strain 318</strain>
    </source>
</reference>
<organism evidence="2 3">
    <name type="scientific">Pseudogemmatithrix spongiicola</name>
    <dbReference type="NCBI Taxonomy" id="3062599"/>
    <lineage>
        <taxon>Bacteria</taxon>
        <taxon>Pseudomonadati</taxon>
        <taxon>Gemmatimonadota</taxon>
        <taxon>Gemmatimonadia</taxon>
        <taxon>Gemmatimonadales</taxon>
        <taxon>Gemmatimonadaceae</taxon>
        <taxon>Pseudogemmatithrix</taxon>
    </lineage>
</organism>
<accession>A0AA49Q630</accession>
<dbReference type="Proteomes" id="UP001229955">
    <property type="component" value="Chromosome"/>
</dbReference>
<protein>
    <submittedName>
        <fullName evidence="2">Uncharacterized protein</fullName>
    </submittedName>
</protein>
<dbReference type="RefSeq" id="WP_367886758.1">
    <property type="nucleotide sequence ID" value="NZ_CP130612.1"/>
</dbReference>
<proteinExistence type="predicted"/>
<keyword evidence="3" id="KW-1185">Reference proteome</keyword>
<gene>
    <name evidence="1" type="ORF">Strain138_000287</name>
    <name evidence="2" type="ORF">Strain318_000287</name>
</gene>
<dbReference type="EMBL" id="CP130612">
    <property type="protein sequence ID" value="WKW11053.1"/>
    <property type="molecule type" value="Genomic_DNA"/>
</dbReference>
<dbReference type="EMBL" id="CP130613">
    <property type="protein sequence ID" value="WKW13963.1"/>
    <property type="molecule type" value="Genomic_DNA"/>
</dbReference>
<accession>A0AA49Q3N9</accession>
<evidence type="ECO:0000313" key="1">
    <source>
        <dbReference type="EMBL" id="WKW11053.1"/>
    </source>
</evidence>
<name>A0AA49Q630_9BACT</name>
<dbReference type="KEGG" id="pspc:Strain318_000287"/>
<evidence type="ECO:0000313" key="3">
    <source>
        <dbReference type="Proteomes" id="UP001229955"/>
    </source>
</evidence>
<dbReference type="AlphaFoldDB" id="A0AA49Q630"/>
<sequence>MGGIKLDGAGTQKMKTIEEALLTVQTIHGLVERMAVDVKNNRGVGVIPGQIKRIATNLQGQLKAQFGLIADQVAAMIVAMGRGGGEQGKVRVLREAVAQLRTALEINAAKVKKDHAVAIELAPE</sequence>
<evidence type="ECO:0000313" key="2">
    <source>
        <dbReference type="EMBL" id="WKW13963.1"/>
    </source>
</evidence>